<dbReference type="InterPro" id="IPR045464">
    <property type="entry name" value="Hrt3/FBXO9_C"/>
</dbReference>
<reference evidence="5 6" key="1">
    <citation type="journal article" date="2019" name="Nat. Ecol. Evol.">
        <title>Megaphylogeny resolves global patterns of mushroom evolution.</title>
        <authorList>
            <person name="Varga T."/>
            <person name="Krizsan K."/>
            <person name="Foldi C."/>
            <person name="Dima B."/>
            <person name="Sanchez-Garcia M."/>
            <person name="Sanchez-Ramirez S."/>
            <person name="Szollosi G.J."/>
            <person name="Szarkandi J.G."/>
            <person name="Papp V."/>
            <person name="Albert L."/>
            <person name="Andreopoulos W."/>
            <person name="Angelini C."/>
            <person name="Antonin V."/>
            <person name="Barry K.W."/>
            <person name="Bougher N.L."/>
            <person name="Buchanan P."/>
            <person name="Buyck B."/>
            <person name="Bense V."/>
            <person name="Catcheside P."/>
            <person name="Chovatia M."/>
            <person name="Cooper J."/>
            <person name="Damon W."/>
            <person name="Desjardin D."/>
            <person name="Finy P."/>
            <person name="Geml J."/>
            <person name="Haridas S."/>
            <person name="Hughes K."/>
            <person name="Justo A."/>
            <person name="Karasinski D."/>
            <person name="Kautmanova I."/>
            <person name="Kiss B."/>
            <person name="Kocsube S."/>
            <person name="Kotiranta H."/>
            <person name="LaButti K.M."/>
            <person name="Lechner B.E."/>
            <person name="Liimatainen K."/>
            <person name="Lipzen A."/>
            <person name="Lukacs Z."/>
            <person name="Mihaltcheva S."/>
            <person name="Morgado L.N."/>
            <person name="Niskanen T."/>
            <person name="Noordeloos M.E."/>
            <person name="Ohm R.A."/>
            <person name="Ortiz-Santana B."/>
            <person name="Ovrebo C."/>
            <person name="Racz N."/>
            <person name="Riley R."/>
            <person name="Savchenko A."/>
            <person name="Shiryaev A."/>
            <person name="Soop K."/>
            <person name="Spirin V."/>
            <person name="Szebenyi C."/>
            <person name="Tomsovsky M."/>
            <person name="Tulloss R.E."/>
            <person name="Uehling J."/>
            <person name="Grigoriev I.V."/>
            <person name="Vagvolgyi C."/>
            <person name="Papp T."/>
            <person name="Martin F.M."/>
            <person name="Miettinen O."/>
            <person name="Hibbett D.S."/>
            <person name="Nagy L.G."/>
        </authorList>
    </citation>
    <scope>NUCLEOTIDE SEQUENCE [LARGE SCALE GENOMIC DNA]</scope>
    <source>
        <strain evidence="5 6">CBS 166.37</strain>
    </source>
</reference>
<dbReference type="InterPro" id="IPR019734">
    <property type="entry name" value="TPR_rpt"/>
</dbReference>
<dbReference type="EMBL" id="ML213598">
    <property type="protein sequence ID" value="TFK39816.1"/>
    <property type="molecule type" value="Genomic_DNA"/>
</dbReference>
<evidence type="ECO:0000313" key="6">
    <source>
        <dbReference type="Proteomes" id="UP000308652"/>
    </source>
</evidence>
<evidence type="ECO:0000256" key="1">
    <source>
        <dbReference type="ARBA" id="ARBA00022786"/>
    </source>
</evidence>
<feature type="compositionally biased region" description="Low complexity" evidence="3">
    <location>
        <begin position="37"/>
        <end position="57"/>
    </location>
</feature>
<keyword evidence="6" id="KW-1185">Reference proteome</keyword>
<name>A0A5C3M620_9AGAR</name>
<feature type="compositionally biased region" description="Pro residues" evidence="3">
    <location>
        <begin position="1"/>
        <end position="12"/>
    </location>
</feature>
<dbReference type="Pfam" id="PF19270">
    <property type="entry name" value="FBO_C"/>
    <property type="match status" value="1"/>
</dbReference>
<dbReference type="GO" id="GO:0019005">
    <property type="term" value="C:SCF ubiquitin ligase complex"/>
    <property type="evidence" value="ECO:0007669"/>
    <property type="project" value="TreeGrafter"/>
</dbReference>
<sequence length="488" mass="54807">MQPPAQVPPVPPPEEEPQELARFREEWKAELQRRRAATAATQASSSPPQPASSSESTLPASPPAKVFVPVSVSQPRAGPSKNVLPETHPALNGTERPTYVSPGLGNALSIYRQAVYAEQRSDLDEALLLYRQAFRLDPHVDRAYHREEMLASILQGQTAAVKKLTVSAATDEEVEQLASNLQNTLALSKPVSTGKAVVTGTLASLISGFPQELAFEPENELESVPIKMLPDELLVLVLKKLDPTSIERFARVNKKLRVLSLDSTIWRNLVSKTYRPPQIPDIEYMIPVIEKHLSDFRRVYIEQPRVRFDGVYIAICHYVRPGLSENSWVNISHLITYHRYLRFLPNGQVLSLLANEEHSPQQVIPLLKPSLRMKGFFLGNWHLEGTTLHLTNLIDASGRFVLQGLEPPSSAPIHSHLHHSSNTTSEDRARYVFVMSLNLRSRPLGRWNRLDMETYESISLETGDATPVALKHDRPFWFSKVRSYGLQV</sequence>
<gene>
    <name evidence="5" type="ORF">BDQ12DRAFT_512503</name>
</gene>
<dbReference type="SUPFAM" id="SSF81383">
    <property type="entry name" value="F-box domain"/>
    <property type="match status" value="1"/>
</dbReference>
<protein>
    <recommendedName>
        <fullName evidence="4">F-box domain-containing protein</fullName>
    </recommendedName>
</protein>
<feature type="region of interest" description="Disordered" evidence="3">
    <location>
        <begin position="1"/>
        <end position="98"/>
    </location>
</feature>
<evidence type="ECO:0000256" key="3">
    <source>
        <dbReference type="SAM" id="MobiDB-lite"/>
    </source>
</evidence>
<feature type="repeat" description="TPR" evidence="2">
    <location>
        <begin position="107"/>
        <end position="140"/>
    </location>
</feature>
<dbReference type="SMART" id="SM00256">
    <property type="entry name" value="FBOX"/>
    <property type="match status" value="1"/>
</dbReference>
<dbReference type="AlphaFoldDB" id="A0A5C3M620"/>
<dbReference type="PROSITE" id="PS50181">
    <property type="entry name" value="FBOX"/>
    <property type="match status" value="1"/>
</dbReference>
<accession>A0A5C3M620</accession>
<dbReference type="PROSITE" id="PS50005">
    <property type="entry name" value="TPR"/>
    <property type="match status" value="1"/>
</dbReference>
<dbReference type="Gene3D" id="1.20.1280.50">
    <property type="match status" value="1"/>
</dbReference>
<dbReference type="InterPro" id="IPR036047">
    <property type="entry name" value="F-box-like_dom_sf"/>
</dbReference>
<feature type="domain" description="F-box" evidence="4">
    <location>
        <begin position="223"/>
        <end position="269"/>
    </location>
</feature>
<dbReference type="Pfam" id="PF12937">
    <property type="entry name" value="F-box-like"/>
    <property type="match status" value="1"/>
</dbReference>
<organism evidence="5 6">
    <name type="scientific">Crucibulum laeve</name>
    <dbReference type="NCBI Taxonomy" id="68775"/>
    <lineage>
        <taxon>Eukaryota</taxon>
        <taxon>Fungi</taxon>
        <taxon>Dikarya</taxon>
        <taxon>Basidiomycota</taxon>
        <taxon>Agaricomycotina</taxon>
        <taxon>Agaricomycetes</taxon>
        <taxon>Agaricomycetidae</taxon>
        <taxon>Agaricales</taxon>
        <taxon>Agaricineae</taxon>
        <taxon>Nidulariaceae</taxon>
        <taxon>Crucibulum</taxon>
    </lineage>
</organism>
<keyword evidence="2" id="KW-0802">TPR repeat</keyword>
<dbReference type="OrthoDB" id="2117972at2759"/>
<evidence type="ECO:0000313" key="5">
    <source>
        <dbReference type="EMBL" id="TFK39816.1"/>
    </source>
</evidence>
<dbReference type="PANTHER" id="PTHR12874:SF9">
    <property type="entry name" value="F-BOX ONLY PROTEIN 48"/>
    <property type="match status" value="1"/>
</dbReference>
<dbReference type="Proteomes" id="UP000308652">
    <property type="component" value="Unassembled WGS sequence"/>
</dbReference>
<evidence type="ECO:0000256" key="2">
    <source>
        <dbReference type="PROSITE-ProRule" id="PRU00339"/>
    </source>
</evidence>
<keyword evidence="1" id="KW-0833">Ubl conjugation pathway</keyword>
<dbReference type="PANTHER" id="PTHR12874">
    <property type="entry name" value="F-BOX ONLY PROTEIN 48-RELATED"/>
    <property type="match status" value="1"/>
</dbReference>
<dbReference type="GO" id="GO:0005737">
    <property type="term" value="C:cytoplasm"/>
    <property type="evidence" value="ECO:0007669"/>
    <property type="project" value="TreeGrafter"/>
</dbReference>
<proteinExistence type="predicted"/>
<dbReference type="GO" id="GO:0031146">
    <property type="term" value="P:SCF-dependent proteasomal ubiquitin-dependent protein catabolic process"/>
    <property type="evidence" value="ECO:0007669"/>
    <property type="project" value="TreeGrafter"/>
</dbReference>
<dbReference type="InterPro" id="IPR001810">
    <property type="entry name" value="F-box_dom"/>
</dbReference>
<evidence type="ECO:0000259" key="4">
    <source>
        <dbReference type="PROSITE" id="PS50181"/>
    </source>
</evidence>
<feature type="compositionally biased region" description="Basic and acidic residues" evidence="3">
    <location>
        <begin position="19"/>
        <end position="33"/>
    </location>
</feature>
<dbReference type="STRING" id="68775.A0A5C3M620"/>